<gene>
    <name evidence="2" type="ORF">DS909_01405</name>
</gene>
<dbReference type="OrthoDB" id="54411at2"/>
<name>A0A366X919_9RHOB</name>
<dbReference type="SUPFAM" id="SSF48452">
    <property type="entry name" value="TPR-like"/>
    <property type="match status" value="1"/>
</dbReference>
<dbReference type="RefSeq" id="WP_113821650.1">
    <property type="nucleotide sequence ID" value="NZ_QOCE01000003.1"/>
</dbReference>
<evidence type="ECO:0000313" key="3">
    <source>
        <dbReference type="Proteomes" id="UP000252706"/>
    </source>
</evidence>
<feature type="transmembrane region" description="Helical" evidence="1">
    <location>
        <begin position="132"/>
        <end position="155"/>
    </location>
</feature>
<dbReference type="InterPro" id="IPR011990">
    <property type="entry name" value="TPR-like_helical_dom_sf"/>
</dbReference>
<dbReference type="EMBL" id="QOCE01000003">
    <property type="protein sequence ID" value="RBW62289.1"/>
    <property type="molecule type" value="Genomic_DNA"/>
</dbReference>
<dbReference type="AlphaFoldDB" id="A0A366X919"/>
<reference evidence="2 3" key="1">
    <citation type="submission" date="2018-07" db="EMBL/GenBank/DDBJ databases">
        <title>Modular assembly of carbohydrate-degrading microbial communities in the ocean.</title>
        <authorList>
            <person name="Enke T.N."/>
            <person name="Datta M.S."/>
            <person name="Schwartzman J.A."/>
            <person name="Cermak N."/>
            <person name="Schmitz D.A."/>
            <person name="Barrere J."/>
            <person name="Cordero O.X."/>
        </authorList>
    </citation>
    <scope>NUCLEOTIDE SEQUENCE [LARGE SCALE GENOMIC DNA]</scope>
    <source>
        <strain evidence="2 3">C3M10</strain>
    </source>
</reference>
<evidence type="ECO:0000256" key="1">
    <source>
        <dbReference type="SAM" id="Phobius"/>
    </source>
</evidence>
<comment type="caution">
    <text evidence="2">The sequence shown here is derived from an EMBL/GenBank/DDBJ whole genome shotgun (WGS) entry which is preliminary data.</text>
</comment>
<protein>
    <submittedName>
        <fullName evidence="2">Uncharacterized protein</fullName>
    </submittedName>
</protein>
<keyword evidence="1" id="KW-0812">Transmembrane</keyword>
<organism evidence="2 3">
    <name type="scientific">Phaeobacter gallaeciensis</name>
    <dbReference type="NCBI Taxonomy" id="60890"/>
    <lineage>
        <taxon>Bacteria</taxon>
        <taxon>Pseudomonadati</taxon>
        <taxon>Pseudomonadota</taxon>
        <taxon>Alphaproteobacteria</taxon>
        <taxon>Rhodobacterales</taxon>
        <taxon>Roseobacteraceae</taxon>
        <taxon>Phaeobacter</taxon>
    </lineage>
</organism>
<keyword evidence="1" id="KW-0472">Membrane</keyword>
<evidence type="ECO:0000313" key="2">
    <source>
        <dbReference type="EMBL" id="RBW62289.1"/>
    </source>
</evidence>
<keyword evidence="1" id="KW-1133">Transmembrane helix</keyword>
<sequence>MTKHPAPSSEDVQKTLLQVIGSQTFAKSDRSKEFLGYIVSEALAGRGAAIRGKTIAADVFGRDPGEPDSDNVVRVEARRLRRKLDDYYRDATVDHIVRIHIDQGGYAPRFETIVSKEVSAPPESETKTNWRFVGLAGIVGAVLASGAIFVVTSFMGSDASLSQPQLPELERLALREKSMATLQAANLDLQGRNLLFPILDPNRQKLAIATFEEAIQLDPTYFGSYASAAHSFGTLALLSPTDGEGQILLQTAQLMADEAVSLAPQEACSHAGRAWVRFAQRNFPEAVRLADLALEMAPNDGSVLDTYGFIMLTAGHFEEAAEASAPGRDLDTNGLRLARRNVFAVSSFHLGNYADTLASFAHAIEEGAPVSAPTLVFIAAAHVELGNRTEAARTVREIQETYPDFNPKHILSRFYQDAKHADMVANSLRSAGWTTN</sequence>
<dbReference type="Gene3D" id="1.25.40.10">
    <property type="entry name" value="Tetratricopeptide repeat domain"/>
    <property type="match status" value="1"/>
</dbReference>
<proteinExistence type="predicted"/>
<dbReference type="Proteomes" id="UP000252706">
    <property type="component" value="Unassembled WGS sequence"/>
</dbReference>
<accession>A0A366X919</accession>